<dbReference type="Pfam" id="PF06094">
    <property type="entry name" value="GGACT"/>
    <property type="match status" value="1"/>
</dbReference>
<organism evidence="3 4">
    <name type="scientific">Pseudaestuariivita atlantica</name>
    <dbReference type="NCBI Taxonomy" id="1317121"/>
    <lineage>
        <taxon>Bacteria</taxon>
        <taxon>Pseudomonadati</taxon>
        <taxon>Pseudomonadota</taxon>
        <taxon>Alphaproteobacteria</taxon>
        <taxon>Rhodobacterales</taxon>
        <taxon>Paracoccaceae</taxon>
        <taxon>Pseudaestuariivita</taxon>
    </lineage>
</organism>
<keyword evidence="4" id="KW-1185">Reference proteome</keyword>
<protein>
    <recommendedName>
        <fullName evidence="2">Gamma-glutamylcyclotransferase AIG2-like domain-containing protein</fullName>
    </recommendedName>
</protein>
<comment type="caution">
    <text evidence="3">The sequence shown here is derived from an EMBL/GenBank/DDBJ whole genome shotgun (WGS) entry which is preliminary data.</text>
</comment>
<name>A0A0L1JV06_9RHOB</name>
<dbReference type="AlphaFoldDB" id="A0A0L1JV06"/>
<dbReference type="InterPro" id="IPR013024">
    <property type="entry name" value="GGCT-like"/>
</dbReference>
<gene>
    <name evidence="3" type="ORF">ATO11_03205</name>
</gene>
<dbReference type="InterPro" id="IPR036568">
    <property type="entry name" value="GGCT-like_sf"/>
</dbReference>
<dbReference type="SUPFAM" id="SSF110857">
    <property type="entry name" value="Gamma-glutamyl cyclotransferase-like"/>
    <property type="match status" value="1"/>
</dbReference>
<evidence type="ECO:0000313" key="3">
    <source>
        <dbReference type="EMBL" id="KNG95601.1"/>
    </source>
</evidence>
<feature type="region of interest" description="Disordered" evidence="1">
    <location>
        <begin position="43"/>
        <end position="64"/>
    </location>
</feature>
<accession>A0A0L1JV06</accession>
<evidence type="ECO:0000313" key="4">
    <source>
        <dbReference type="Proteomes" id="UP000036938"/>
    </source>
</evidence>
<dbReference type="OrthoDB" id="482277at2"/>
<dbReference type="EMBL" id="AQQZ01000001">
    <property type="protein sequence ID" value="KNG95601.1"/>
    <property type="molecule type" value="Genomic_DNA"/>
</dbReference>
<sequence>MEALFVYGTLRASADHPMGRLLRDHARLVGRGHIRARLYVIDDPDEPGQNFYPGALPSPDPEDRVHGEVYEVVDPEAVFPAFDRYEACSPDHPEPHEFILREVPVTMEDGATLRARSYLYSWDVGDAERVTSGRYEDRAPDVR</sequence>
<dbReference type="InterPro" id="IPR009288">
    <property type="entry name" value="AIG2-like_dom"/>
</dbReference>
<dbReference type="CDD" id="cd06661">
    <property type="entry name" value="GGCT_like"/>
    <property type="match status" value="1"/>
</dbReference>
<evidence type="ECO:0000256" key="1">
    <source>
        <dbReference type="SAM" id="MobiDB-lite"/>
    </source>
</evidence>
<dbReference type="STRING" id="1317121.ATO11_03205"/>
<proteinExistence type="predicted"/>
<feature type="domain" description="Gamma-glutamylcyclotransferase AIG2-like" evidence="2">
    <location>
        <begin position="4"/>
        <end position="136"/>
    </location>
</feature>
<dbReference type="RefSeq" id="WP_050529340.1">
    <property type="nucleotide sequence ID" value="NZ_AQQZ01000001.1"/>
</dbReference>
<dbReference type="Gene3D" id="3.10.490.10">
    <property type="entry name" value="Gamma-glutamyl cyclotransferase-like"/>
    <property type="match status" value="1"/>
</dbReference>
<dbReference type="Proteomes" id="UP000036938">
    <property type="component" value="Unassembled WGS sequence"/>
</dbReference>
<evidence type="ECO:0000259" key="2">
    <source>
        <dbReference type="Pfam" id="PF06094"/>
    </source>
</evidence>
<reference evidence="3 4" key="1">
    <citation type="journal article" date="2015" name="Int. J. Syst. Evol. Microbiol.">
        <title>Aestuariivita atlantica sp. nov., isolated from deep sea sediment of the Atlantic Ocean.</title>
        <authorList>
            <person name="Li G."/>
            <person name="Lai Q."/>
            <person name="Du Y."/>
            <person name="Liu X."/>
            <person name="Sun F."/>
            <person name="Shao Z."/>
        </authorList>
    </citation>
    <scope>NUCLEOTIDE SEQUENCE [LARGE SCALE GENOMIC DNA]</scope>
    <source>
        <strain evidence="3 4">22II-S11-z3</strain>
    </source>
</reference>